<accession>A0A1M6QXE7</accession>
<name>A0A1M6QXE7_PSETH</name>
<dbReference type="GO" id="GO:0016020">
    <property type="term" value="C:membrane"/>
    <property type="evidence" value="ECO:0007669"/>
    <property type="project" value="UniProtKB-SubCell"/>
</dbReference>
<dbReference type="InterPro" id="IPR052902">
    <property type="entry name" value="ABC-2_transporter"/>
</dbReference>
<dbReference type="Pfam" id="PF01061">
    <property type="entry name" value="ABC2_membrane"/>
    <property type="match status" value="1"/>
</dbReference>
<feature type="transmembrane region" description="Helical" evidence="5">
    <location>
        <begin position="109"/>
        <end position="134"/>
    </location>
</feature>
<sequence>MTARSATAVLARTEARLFLREPGTLLLALLLPTVLLVGLGAVPALREPSPAFGGQAFLSGYTPSLLGWSLAFLALQTMPANLVAYREKGILRRLAITPVRPAVVLQVQLLLNVVTAAIAMVLVVVVAVGVFGSAPPRHPLAFAAAFVIGSASMFALGLLIAALAPRAKAAAALGTLGLLVTQFFGGLYLPRFLLPEVIVRIGEFVPPGIGAFQSAWTGDGATPVQLTVLSAVAVVATVAAVRYFRWE</sequence>
<protein>
    <submittedName>
        <fullName evidence="7">ABC-2 type transport system permease protein</fullName>
    </submittedName>
</protein>
<evidence type="ECO:0000259" key="6">
    <source>
        <dbReference type="Pfam" id="PF01061"/>
    </source>
</evidence>
<keyword evidence="2 5" id="KW-0812">Transmembrane</keyword>
<dbReference type="STRING" id="1848.SAMN05443637_10466"/>
<dbReference type="RefSeq" id="WP_073456012.1">
    <property type="nucleotide sequence ID" value="NZ_FRAP01000004.1"/>
</dbReference>
<evidence type="ECO:0000256" key="1">
    <source>
        <dbReference type="ARBA" id="ARBA00004141"/>
    </source>
</evidence>
<dbReference type="PANTHER" id="PTHR43027:SF2">
    <property type="entry name" value="TRANSPORT PERMEASE PROTEIN"/>
    <property type="match status" value="1"/>
</dbReference>
<keyword evidence="3 5" id="KW-1133">Transmembrane helix</keyword>
<comment type="subcellular location">
    <subcellularLocation>
        <location evidence="1">Membrane</location>
        <topology evidence="1">Multi-pass membrane protein</topology>
    </subcellularLocation>
</comment>
<dbReference type="GO" id="GO:0140359">
    <property type="term" value="F:ABC-type transporter activity"/>
    <property type="evidence" value="ECO:0007669"/>
    <property type="project" value="InterPro"/>
</dbReference>
<dbReference type="EMBL" id="FRAP01000004">
    <property type="protein sequence ID" value="SHK24856.1"/>
    <property type="molecule type" value="Genomic_DNA"/>
</dbReference>
<keyword evidence="8" id="KW-1185">Reference proteome</keyword>
<dbReference type="InterPro" id="IPR013525">
    <property type="entry name" value="ABC2_TM"/>
</dbReference>
<dbReference type="AlphaFoldDB" id="A0A1M6QXE7"/>
<dbReference type="Proteomes" id="UP000184363">
    <property type="component" value="Unassembled WGS sequence"/>
</dbReference>
<feature type="domain" description="ABC-2 type transporter transmembrane" evidence="6">
    <location>
        <begin position="8"/>
        <end position="199"/>
    </location>
</feature>
<reference evidence="7 8" key="1">
    <citation type="submission" date="2016-11" db="EMBL/GenBank/DDBJ databases">
        <authorList>
            <person name="Jaros S."/>
            <person name="Januszkiewicz K."/>
            <person name="Wedrychowicz H."/>
        </authorList>
    </citation>
    <scope>NUCLEOTIDE SEQUENCE [LARGE SCALE GENOMIC DNA]</scope>
    <source>
        <strain evidence="7 8">DSM 43832</strain>
    </source>
</reference>
<evidence type="ECO:0000256" key="4">
    <source>
        <dbReference type="ARBA" id="ARBA00023136"/>
    </source>
</evidence>
<feature type="transmembrane region" description="Helical" evidence="5">
    <location>
        <begin position="224"/>
        <end position="244"/>
    </location>
</feature>
<evidence type="ECO:0000313" key="7">
    <source>
        <dbReference type="EMBL" id="SHK24856.1"/>
    </source>
</evidence>
<dbReference type="PANTHER" id="PTHR43027">
    <property type="entry name" value="DOXORUBICIN RESISTANCE ABC TRANSPORTER PERMEASE PROTEIN DRRC-RELATED"/>
    <property type="match status" value="1"/>
</dbReference>
<dbReference type="OrthoDB" id="3217868at2"/>
<evidence type="ECO:0000256" key="2">
    <source>
        <dbReference type="ARBA" id="ARBA00022692"/>
    </source>
</evidence>
<organism evidence="7 8">
    <name type="scientific">Pseudonocardia thermophila</name>
    <dbReference type="NCBI Taxonomy" id="1848"/>
    <lineage>
        <taxon>Bacteria</taxon>
        <taxon>Bacillati</taxon>
        <taxon>Actinomycetota</taxon>
        <taxon>Actinomycetes</taxon>
        <taxon>Pseudonocardiales</taxon>
        <taxon>Pseudonocardiaceae</taxon>
        <taxon>Pseudonocardia</taxon>
    </lineage>
</organism>
<feature type="transmembrane region" description="Helical" evidence="5">
    <location>
        <begin position="140"/>
        <end position="163"/>
    </location>
</feature>
<feature type="transmembrane region" description="Helical" evidence="5">
    <location>
        <begin position="25"/>
        <end position="45"/>
    </location>
</feature>
<evidence type="ECO:0000313" key="8">
    <source>
        <dbReference type="Proteomes" id="UP000184363"/>
    </source>
</evidence>
<evidence type="ECO:0000256" key="5">
    <source>
        <dbReference type="SAM" id="Phobius"/>
    </source>
</evidence>
<keyword evidence="4 5" id="KW-0472">Membrane</keyword>
<proteinExistence type="predicted"/>
<evidence type="ECO:0000256" key="3">
    <source>
        <dbReference type="ARBA" id="ARBA00022989"/>
    </source>
</evidence>
<feature type="transmembrane region" description="Helical" evidence="5">
    <location>
        <begin position="170"/>
        <end position="189"/>
    </location>
</feature>
<gene>
    <name evidence="7" type="ORF">SAMN05443637_10466</name>
</gene>
<feature type="transmembrane region" description="Helical" evidence="5">
    <location>
        <begin position="65"/>
        <end position="85"/>
    </location>
</feature>